<accession>M2PZ18</accession>
<dbReference type="EMBL" id="KB445791">
    <property type="protein sequence ID" value="EMD42164.1"/>
    <property type="molecule type" value="Genomic_DNA"/>
</dbReference>
<organism evidence="2 3">
    <name type="scientific">Ceriporiopsis subvermispora (strain B)</name>
    <name type="common">White-rot fungus</name>
    <name type="synonym">Gelatoporia subvermispora</name>
    <dbReference type="NCBI Taxonomy" id="914234"/>
    <lineage>
        <taxon>Eukaryota</taxon>
        <taxon>Fungi</taxon>
        <taxon>Dikarya</taxon>
        <taxon>Basidiomycota</taxon>
        <taxon>Agaricomycotina</taxon>
        <taxon>Agaricomycetes</taxon>
        <taxon>Polyporales</taxon>
        <taxon>Gelatoporiaceae</taxon>
        <taxon>Gelatoporia</taxon>
    </lineage>
</organism>
<evidence type="ECO:0000313" key="3">
    <source>
        <dbReference type="Proteomes" id="UP000016930"/>
    </source>
</evidence>
<dbReference type="AlphaFoldDB" id="M2PZ18"/>
<keyword evidence="3" id="KW-1185">Reference proteome</keyword>
<dbReference type="STRING" id="914234.M2PZ18"/>
<dbReference type="HOGENOM" id="CLU_829000_0_0_1"/>
<evidence type="ECO:0000256" key="1">
    <source>
        <dbReference type="SAM" id="MobiDB-lite"/>
    </source>
</evidence>
<protein>
    <submittedName>
        <fullName evidence="2">Uncharacterized protein</fullName>
    </submittedName>
</protein>
<sequence>MSSQASSSTCPPFKNSAHFTRTSAGGGWYCNLCTSALRAKNESMTAASAMQHERYSKLHARRVNEEESRAWRPNGTGWKDDWRLNGDSGWGAPVTNSAWYIDPSVEKLKGFITFWRDGITAEERGEPPGSFEHFFDNLEAAIKQKERELDEELREKRKKPSPKNPWTKNQPAWGADVGRGTWGMKSDRAASNENDGWGDGVQRWEEDHASRAENRWGGDNNVNPWMFDGAQGGWGDPTPAPAEARNEPEQVQGWGQWGQSIPWDATSAPDEDQVMEDNAPDREQFTFVERIARQRAVNAAQKQRMHQFIRMPTEAKVQKIVEMARYLHSLQHNTR</sequence>
<name>M2PZ18_CERS8</name>
<reference evidence="2 3" key="1">
    <citation type="journal article" date="2012" name="Proc. Natl. Acad. Sci. U.S.A.">
        <title>Comparative genomics of Ceriporiopsis subvermispora and Phanerochaete chrysosporium provide insight into selective ligninolysis.</title>
        <authorList>
            <person name="Fernandez-Fueyo E."/>
            <person name="Ruiz-Duenas F.J."/>
            <person name="Ferreira P."/>
            <person name="Floudas D."/>
            <person name="Hibbett D.S."/>
            <person name="Canessa P."/>
            <person name="Larrondo L.F."/>
            <person name="James T.Y."/>
            <person name="Seelenfreund D."/>
            <person name="Lobos S."/>
            <person name="Polanco R."/>
            <person name="Tello M."/>
            <person name="Honda Y."/>
            <person name="Watanabe T."/>
            <person name="Watanabe T."/>
            <person name="Ryu J.S."/>
            <person name="Kubicek C.P."/>
            <person name="Schmoll M."/>
            <person name="Gaskell J."/>
            <person name="Hammel K.E."/>
            <person name="St John F.J."/>
            <person name="Vanden Wymelenberg A."/>
            <person name="Sabat G."/>
            <person name="Splinter BonDurant S."/>
            <person name="Syed K."/>
            <person name="Yadav J.S."/>
            <person name="Doddapaneni H."/>
            <person name="Subramanian V."/>
            <person name="Lavin J.L."/>
            <person name="Oguiza J.A."/>
            <person name="Perez G."/>
            <person name="Pisabarro A.G."/>
            <person name="Ramirez L."/>
            <person name="Santoyo F."/>
            <person name="Master E."/>
            <person name="Coutinho P.M."/>
            <person name="Henrissat B."/>
            <person name="Lombard V."/>
            <person name="Magnuson J.K."/>
            <person name="Kuees U."/>
            <person name="Hori C."/>
            <person name="Igarashi K."/>
            <person name="Samejima M."/>
            <person name="Held B.W."/>
            <person name="Barry K.W."/>
            <person name="LaButti K.M."/>
            <person name="Lapidus A."/>
            <person name="Lindquist E.A."/>
            <person name="Lucas S.M."/>
            <person name="Riley R."/>
            <person name="Salamov A.A."/>
            <person name="Hoffmeister D."/>
            <person name="Schwenk D."/>
            <person name="Hadar Y."/>
            <person name="Yarden O."/>
            <person name="de Vries R.P."/>
            <person name="Wiebenga A."/>
            <person name="Stenlid J."/>
            <person name="Eastwood D."/>
            <person name="Grigoriev I.V."/>
            <person name="Berka R.M."/>
            <person name="Blanchette R.A."/>
            <person name="Kersten P."/>
            <person name="Martinez A.T."/>
            <person name="Vicuna R."/>
            <person name="Cullen D."/>
        </authorList>
    </citation>
    <scope>NUCLEOTIDE SEQUENCE [LARGE SCALE GENOMIC DNA]</scope>
    <source>
        <strain evidence="2 3">B</strain>
    </source>
</reference>
<evidence type="ECO:0000313" key="2">
    <source>
        <dbReference type="EMBL" id="EMD42164.1"/>
    </source>
</evidence>
<dbReference type="OrthoDB" id="2800934at2759"/>
<feature type="region of interest" description="Disordered" evidence="1">
    <location>
        <begin position="147"/>
        <end position="201"/>
    </location>
</feature>
<gene>
    <name evidence="2" type="ORF">CERSUDRAFT_110700</name>
</gene>
<dbReference type="Proteomes" id="UP000016930">
    <property type="component" value="Unassembled WGS sequence"/>
</dbReference>
<proteinExistence type="predicted"/>